<dbReference type="Pfam" id="PF03843">
    <property type="entry name" value="Slp"/>
    <property type="match status" value="1"/>
</dbReference>
<gene>
    <name evidence="3" type="ORF">AB3G37_13680</name>
</gene>
<dbReference type="InterPro" id="IPR004658">
    <property type="entry name" value="OMP_Slp"/>
</dbReference>
<organism evidence="3">
    <name type="scientific">Rouxiella sp. WC2420</name>
    <dbReference type="NCBI Taxonomy" id="3234145"/>
    <lineage>
        <taxon>Bacteria</taxon>
        <taxon>Pseudomonadati</taxon>
        <taxon>Pseudomonadota</taxon>
        <taxon>Gammaproteobacteria</taxon>
        <taxon>Enterobacterales</taxon>
        <taxon>Yersiniaceae</taxon>
        <taxon>Rouxiella</taxon>
    </lineage>
</organism>
<dbReference type="EMBL" id="CP165628">
    <property type="protein sequence ID" value="XDU70637.1"/>
    <property type="molecule type" value="Genomic_DNA"/>
</dbReference>
<dbReference type="NCBIfam" id="TIGR00752">
    <property type="entry name" value="slp"/>
    <property type="match status" value="1"/>
</dbReference>
<feature type="region of interest" description="Disordered" evidence="1">
    <location>
        <begin position="203"/>
        <end position="297"/>
    </location>
</feature>
<reference evidence="3" key="1">
    <citation type="submission" date="2024-07" db="EMBL/GenBank/DDBJ databases">
        <authorList>
            <person name="Biller S.J."/>
        </authorList>
    </citation>
    <scope>NUCLEOTIDE SEQUENCE</scope>
    <source>
        <strain evidence="3">WC2420</strain>
    </source>
</reference>
<feature type="chain" id="PRO_5044309861" evidence="2">
    <location>
        <begin position="29"/>
        <end position="297"/>
    </location>
</feature>
<protein>
    <submittedName>
        <fullName evidence="3">Slp family lipoprotein</fullName>
    </submittedName>
</protein>
<evidence type="ECO:0000256" key="1">
    <source>
        <dbReference type="SAM" id="MobiDB-lite"/>
    </source>
</evidence>
<feature type="signal peptide" evidence="2">
    <location>
        <begin position="1"/>
        <end position="28"/>
    </location>
</feature>
<feature type="compositionally biased region" description="Pro residues" evidence="1">
    <location>
        <begin position="286"/>
        <end position="297"/>
    </location>
</feature>
<evidence type="ECO:0000256" key="2">
    <source>
        <dbReference type="SAM" id="SignalP"/>
    </source>
</evidence>
<accession>A0AB39VKE9</accession>
<keyword evidence="3" id="KW-0449">Lipoprotein</keyword>
<keyword evidence="2" id="KW-0732">Signal</keyword>
<dbReference type="RefSeq" id="WP_369788134.1">
    <property type="nucleotide sequence ID" value="NZ_CP165628.1"/>
</dbReference>
<dbReference type="PROSITE" id="PS51257">
    <property type="entry name" value="PROKAR_LIPOPROTEIN"/>
    <property type="match status" value="1"/>
</dbReference>
<dbReference type="AlphaFoldDB" id="A0AB39VKE9"/>
<proteinExistence type="predicted"/>
<name>A0AB39VKE9_9GAMM</name>
<dbReference type="GO" id="GO:0019867">
    <property type="term" value="C:outer membrane"/>
    <property type="evidence" value="ECO:0007669"/>
    <property type="project" value="InterPro"/>
</dbReference>
<sequence>MPKVSKTKSGLALAAGFCVLLLSGCVMPQSIRGTTPNPQQNFALVERNPQVYQGQEVRFGGLVESAVYDAKSNTTQLLLAVSPLDGLGQPDLNAHYQGIVLAYCAGFLNPEAYKGAAVTVIGPVIGYQDVVRNQTTYRYIQVRVNGLKNWGQATMDNDTARQEVYDESQTFIAEEFNDSPAARGWHGERVVPQQRDLKRPLWINSSHPVAPPEHNGGWQHRGPNAHDGNWQHGTLPVQGGKTPHDNPGSRPTPREMPPMHITPVPHAMPQMHSNPAPHEAPHMHSAPPPYRPPTLKK</sequence>
<dbReference type="PANTHER" id="PTHR37530:SF1">
    <property type="entry name" value="OUTER MEMBRANE PROTEIN SLP"/>
    <property type="match status" value="1"/>
</dbReference>
<evidence type="ECO:0000313" key="3">
    <source>
        <dbReference type="EMBL" id="XDU70637.1"/>
    </source>
</evidence>
<dbReference type="PANTHER" id="PTHR37530">
    <property type="entry name" value="OUTER MEMBRANE PROTEIN SLP"/>
    <property type="match status" value="1"/>
</dbReference>